<feature type="domain" description="MOSC" evidence="1">
    <location>
        <begin position="1"/>
        <end position="143"/>
    </location>
</feature>
<dbReference type="Pfam" id="PF03473">
    <property type="entry name" value="MOSC"/>
    <property type="match status" value="1"/>
</dbReference>
<evidence type="ECO:0000259" key="1">
    <source>
        <dbReference type="PROSITE" id="PS51340"/>
    </source>
</evidence>
<evidence type="ECO:0000313" key="3">
    <source>
        <dbReference type="Proteomes" id="UP000176725"/>
    </source>
</evidence>
<reference evidence="2 3" key="1">
    <citation type="journal article" date="2016" name="Nat. Commun.">
        <title>Thousands of microbial genomes shed light on interconnected biogeochemical processes in an aquifer system.</title>
        <authorList>
            <person name="Anantharaman K."/>
            <person name="Brown C.T."/>
            <person name="Hug L.A."/>
            <person name="Sharon I."/>
            <person name="Castelle C.J."/>
            <person name="Probst A.J."/>
            <person name="Thomas B.C."/>
            <person name="Singh A."/>
            <person name="Wilkins M.J."/>
            <person name="Karaoz U."/>
            <person name="Brodie E.L."/>
            <person name="Williams K.H."/>
            <person name="Hubbard S.S."/>
            <person name="Banfield J.F."/>
        </authorList>
    </citation>
    <scope>NUCLEOTIDE SEQUENCE [LARGE SCALE GENOMIC DNA]</scope>
</reference>
<organism evidence="2 3">
    <name type="scientific">Candidatus Woesebacteria bacterium RIFCSPLOWO2_01_FULL_39_25</name>
    <dbReference type="NCBI Taxonomy" id="1802521"/>
    <lineage>
        <taxon>Bacteria</taxon>
        <taxon>Candidatus Woeseibacteriota</taxon>
    </lineage>
</organism>
<comment type="caution">
    <text evidence="2">The sequence shown here is derived from an EMBL/GenBank/DDBJ whole genome shotgun (WGS) entry which is preliminary data.</text>
</comment>
<dbReference type="Proteomes" id="UP000176725">
    <property type="component" value="Unassembled WGS sequence"/>
</dbReference>
<dbReference type="SUPFAM" id="SSF50800">
    <property type="entry name" value="PK beta-barrel domain-like"/>
    <property type="match status" value="1"/>
</dbReference>
<dbReference type="GO" id="GO:0030170">
    <property type="term" value="F:pyridoxal phosphate binding"/>
    <property type="evidence" value="ECO:0007669"/>
    <property type="project" value="InterPro"/>
</dbReference>
<dbReference type="InterPro" id="IPR005302">
    <property type="entry name" value="MoCF_Sase_C"/>
</dbReference>
<dbReference type="GO" id="GO:0030151">
    <property type="term" value="F:molybdenum ion binding"/>
    <property type="evidence" value="ECO:0007669"/>
    <property type="project" value="InterPro"/>
</dbReference>
<evidence type="ECO:0000313" key="2">
    <source>
        <dbReference type="EMBL" id="OGM65003.1"/>
    </source>
</evidence>
<dbReference type="InterPro" id="IPR011037">
    <property type="entry name" value="Pyrv_Knase-like_insert_dom_sf"/>
</dbReference>
<dbReference type="STRING" id="1802521.A2893_05095"/>
<dbReference type="PROSITE" id="PS51340">
    <property type="entry name" value="MOSC"/>
    <property type="match status" value="1"/>
</dbReference>
<dbReference type="GO" id="GO:0003824">
    <property type="term" value="F:catalytic activity"/>
    <property type="evidence" value="ECO:0007669"/>
    <property type="project" value="InterPro"/>
</dbReference>
<dbReference type="Gene3D" id="2.40.33.20">
    <property type="entry name" value="PK beta-barrel domain-like"/>
    <property type="match status" value="1"/>
</dbReference>
<dbReference type="AlphaFoldDB" id="A0A1F8BLT1"/>
<name>A0A1F8BLT1_9BACT</name>
<gene>
    <name evidence="2" type="ORF">A2893_05095</name>
</gene>
<sequence length="148" mass="16164">MLWQINGGFEGDRYPQSGFYSCKRIPDEDRGLVIISSQAIAEGNIELTKGGFGPYEWGDLRRSIVADIPNQELSSLKDKVFKIGEVVVVGMDPCTPCLRLGQLSGRPIVEQQAFVKVFLSRGGLRVKVLNGGIISVGSKIEVPEQPSI</sequence>
<dbReference type="EMBL" id="MGHH01000007">
    <property type="protein sequence ID" value="OGM65003.1"/>
    <property type="molecule type" value="Genomic_DNA"/>
</dbReference>
<accession>A0A1F8BLT1</accession>
<protein>
    <recommendedName>
        <fullName evidence="1">MOSC domain-containing protein</fullName>
    </recommendedName>
</protein>
<proteinExistence type="predicted"/>